<keyword evidence="3 6" id="KW-0808">Transferase</keyword>
<keyword evidence="2 6" id="KW-0489">Methyltransferase</keyword>
<dbReference type="EMBL" id="GDHC01014657">
    <property type="protein sequence ID" value="JAQ03972.1"/>
    <property type="molecule type" value="Transcribed_RNA"/>
</dbReference>
<dbReference type="EMBL" id="GBHO01039738">
    <property type="protein sequence ID" value="JAG03866.1"/>
    <property type="molecule type" value="Transcribed_RNA"/>
</dbReference>
<reference evidence="11" key="1">
    <citation type="journal article" date="2014" name="PLoS ONE">
        <title>Transcriptome-Based Identification of ABC Transporters in the Western Tarnished Plant Bug Lygus hesperus.</title>
        <authorList>
            <person name="Hull J.J."/>
            <person name="Chaney K."/>
            <person name="Geib S.M."/>
            <person name="Fabrick J.A."/>
            <person name="Brent C.S."/>
            <person name="Walsh D."/>
            <person name="Lavine L.C."/>
        </authorList>
    </citation>
    <scope>NUCLEOTIDE SEQUENCE</scope>
</reference>
<gene>
    <name evidence="11" type="primary">Mettl10_4</name>
    <name evidence="9" type="synonym">Mettl10_0</name>
    <name evidence="10" type="synonym">Mettl10_1</name>
    <name evidence="15" type="synonym">Mettl10_10</name>
    <name evidence="8" type="synonym">Mettl10_2</name>
    <name evidence="12" type="synonym">Mettl10_3</name>
    <name evidence="14" type="synonym">Mettl10_5</name>
    <name evidence="11" type="ORF">CM83_54793</name>
    <name evidence="12" type="ORF">CM83_54795</name>
    <name evidence="9" type="ORF">CM83_54801</name>
    <name evidence="10" type="ORF">CM83_54803</name>
    <name evidence="8" type="ORF">CM83_54807</name>
    <name evidence="16" type="ORF">g.66465</name>
    <name evidence="14" type="ORF">g.66467</name>
    <name evidence="15" type="ORF">g.66469</name>
</gene>
<dbReference type="HAMAP" id="MF_03188">
    <property type="entry name" value="Methyltr_EFM4"/>
    <property type="match status" value="1"/>
</dbReference>
<dbReference type="EMBL" id="GDHC01015918">
    <property type="protein sequence ID" value="JAQ02711.1"/>
    <property type="molecule type" value="Transcribed_RNA"/>
</dbReference>
<dbReference type="EMBL" id="GDHC01012139">
    <property type="protein sequence ID" value="JAQ06490.1"/>
    <property type="molecule type" value="Transcribed_RNA"/>
</dbReference>
<evidence type="ECO:0000313" key="11">
    <source>
        <dbReference type="EMBL" id="JAG03870.1"/>
    </source>
</evidence>
<dbReference type="GO" id="GO:0016279">
    <property type="term" value="F:protein-lysine N-methyltransferase activity"/>
    <property type="evidence" value="ECO:0007669"/>
    <property type="project" value="UniProtKB-UniRule"/>
</dbReference>
<evidence type="ECO:0000256" key="5">
    <source>
        <dbReference type="ARBA" id="ARBA00023242"/>
    </source>
</evidence>
<dbReference type="GO" id="GO:0005737">
    <property type="term" value="C:cytoplasm"/>
    <property type="evidence" value="ECO:0007669"/>
    <property type="project" value="UniProtKB-SubCell"/>
</dbReference>
<dbReference type="InterPro" id="IPR025714">
    <property type="entry name" value="Methyltranfer_dom"/>
</dbReference>
<evidence type="ECO:0000313" key="12">
    <source>
        <dbReference type="EMBL" id="JAG03871.1"/>
    </source>
</evidence>
<dbReference type="EMBL" id="GBRD01002944">
    <property type="protein sequence ID" value="JAG62877.1"/>
    <property type="molecule type" value="Transcribed_RNA"/>
</dbReference>
<accession>A0A0A9WG81</accession>
<feature type="domain" description="Methyltransferase" evidence="7">
    <location>
        <begin position="62"/>
        <end position="193"/>
    </location>
</feature>
<evidence type="ECO:0000256" key="3">
    <source>
        <dbReference type="ARBA" id="ARBA00022679"/>
    </source>
</evidence>
<evidence type="ECO:0000313" key="16">
    <source>
        <dbReference type="EMBL" id="JAQ06490.1"/>
    </source>
</evidence>
<sequence length="219" mass="24642">MEDSEQNELEPSELGTKEYWDNIYERDKNNFEDHGDVGEIWFGEDSELRILRWLTKNNIPTDKRIIDLGCGNGMMLVELAREGYNNVTGVDYCESAIELSKSIIDTQSMGHIKLEVADLTQDCNLVGFDIVLDKGTFDAISLSPDDPKSKKLMYLKNVSKMLNDGGLFVITSCNWTENELVEQFSTDFKHKQTIPTPTFSFGGKTGSVVSSVVFEKNAT</sequence>
<dbReference type="EMBL" id="GBHO01039734">
    <property type="protein sequence ID" value="JAG03870.1"/>
    <property type="molecule type" value="Transcribed_RNA"/>
</dbReference>
<dbReference type="SUPFAM" id="SSF53335">
    <property type="entry name" value="S-adenosyl-L-methionine-dependent methyltransferases"/>
    <property type="match status" value="1"/>
</dbReference>
<dbReference type="GO" id="GO:0032259">
    <property type="term" value="P:methylation"/>
    <property type="evidence" value="ECO:0007669"/>
    <property type="project" value="UniProtKB-KW"/>
</dbReference>
<evidence type="ECO:0000259" key="7">
    <source>
        <dbReference type="Pfam" id="PF13847"/>
    </source>
</evidence>
<dbReference type="EMBL" id="GBHO01039733">
    <property type="protein sequence ID" value="JAG03871.1"/>
    <property type="molecule type" value="Transcribed_RNA"/>
</dbReference>
<reference evidence="13" key="3">
    <citation type="submission" date="2014-09" db="EMBL/GenBank/DDBJ databases">
        <authorList>
            <person name="Magalhaes I.L.F."/>
            <person name="Oliveira U."/>
            <person name="Santos F.R."/>
            <person name="Vidigal T.H.D.A."/>
            <person name="Brescovit A.D."/>
            <person name="Santos A.J."/>
        </authorList>
    </citation>
    <scope>NUCLEOTIDE SEQUENCE</scope>
</reference>
<evidence type="ECO:0000313" key="10">
    <source>
        <dbReference type="EMBL" id="JAG03867.1"/>
    </source>
</evidence>
<dbReference type="InterPro" id="IPR026635">
    <property type="entry name" value="Efm4/METTL10"/>
</dbReference>
<dbReference type="EC" id="2.1.1.-" evidence="6"/>
<dbReference type="Gene3D" id="3.40.50.150">
    <property type="entry name" value="Vaccinia Virus protein VP39"/>
    <property type="match status" value="1"/>
</dbReference>
<comment type="similarity">
    <text evidence="6">Belongs to the class I-like SAM-binding methyltransferase superfamily. EFM4 family.</text>
</comment>
<evidence type="ECO:0000313" key="14">
    <source>
        <dbReference type="EMBL" id="JAQ02711.1"/>
    </source>
</evidence>
<evidence type="ECO:0000313" key="8">
    <source>
        <dbReference type="EMBL" id="JAG03193.1"/>
    </source>
</evidence>
<dbReference type="EMBL" id="GBHO01039737">
    <property type="protein sequence ID" value="JAG03867.1"/>
    <property type="molecule type" value="Transcribed_RNA"/>
</dbReference>
<dbReference type="EMBL" id="GBHO01040411">
    <property type="protein sequence ID" value="JAG03193.1"/>
    <property type="molecule type" value="Transcribed_RNA"/>
</dbReference>
<dbReference type="InterPro" id="IPR029063">
    <property type="entry name" value="SAM-dependent_MTases_sf"/>
</dbReference>
<dbReference type="CDD" id="cd02440">
    <property type="entry name" value="AdoMet_MTases"/>
    <property type="match status" value="1"/>
</dbReference>
<evidence type="ECO:0000256" key="1">
    <source>
        <dbReference type="ARBA" id="ARBA00022490"/>
    </source>
</evidence>
<organism evidence="11">
    <name type="scientific">Lygus hesperus</name>
    <name type="common">Western plant bug</name>
    <dbReference type="NCBI Taxonomy" id="30085"/>
    <lineage>
        <taxon>Eukaryota</taxon>
        <taxon>Metazoa</taxon>
        <taxon>Ecdysozoa</taxon>
        <taxon>Arthropoda</taxon>
        <taxon>Hexapoda</taxon>
        <taxon>Insecta</taxon>
        <taxon>Pterygota</taxon>
        <taxon>Neoptera</taxon>
        <taxon>Paraneoptera</taxon>
        <taxon>Hemiptera</taxon>
        <taxon>Heteroptera</taxon>
        <taxon>Panheteroptera</taxon>
        <taxon>Cimicomorpha</taxon>
        <taxon>Miridae</taxon>
        <taxon>Mirini</taxon>
        <taxon>Lygus</taxon>
    </lineage>
</organism>
<comment type="subcellular location">
    <subcellularLocation>
        <location evidence="6">Cytoplasm</location>
    </subcellularLocation>
</comment>
<protein>
    <recommendedName>
        <fullName evidence="6">Protein-lysine N-methyltransferase CM83_54793</fullName>
        <ecNumber evidence="6">2.1.1.-</ecNumber>
    </recommendedName>
</protein>
<evidence type="ECO:0000313" key="15">
    <source>
        <dbReference type="EMBL" id="JAQ03972.1"/>
    </source>
</evidence>
<reference evidence="11" key="2">
    <citation type="submission" date="2014-07" db="EMBL/GenBank/DDBJ databases">
        <authorList>
            <person name="Hull J."/>
        </authorList>
    </citation>
    <scope>NUCLEOTIDE SEQUENCE</scope>
</reference>
<evidence type="ECO:0000313" key="9">
    <source>
        <dbReference type="EMBL" id="JAG03866.1"/>
    </source>
</evidence>
<dbReference type="PANTHER" id="PTHR12843:SF5">
    <property type="entry name" value="EEF1A LYSINE METHYLTRANSFERASE 2"/>
    <property type="match status" value="1"/>
</dbReference>
<keyword evidence="5" id="KW-0539">Nucleus</keyword>
<dbReference type="AlphaFoldDB" id="A0A0A9WG81"/>
<dbReference type="PANTHER" id="PTHR12843">
    <property type="entry name" value="PROTEIN-LYSINE N-METHYLTRANSFERASE METTL10"/>
    <property type="match status" value="1"/>
</dbReference>
<dbReference type="Pfam" id="PF13847">
    <property type="entry name" value="Methyltransf_31"/>
    <property type="match status" value="1"/>
</dbReference>
<keyword evidence="1 6" id="KW-0963">Cytoplasm</keyword>
<evidence type="ECO:0000256" key="6">
    <source>
        <dbReference type="HAMAP-Rule" id="MF_03188"/>
    </source>
</evidence>
<proteinExistence type="inferred from homology"/>
<dbReference type="FunFam" id="3.40.50.150:FF:000172">
    <property type="entry name" value="EEF1A lysine methyltransferase 2"/>
    <property type="match status" value="1"/>
</dbReference>
<keyword evidence="4 6" id="KW-0949">S-adenosyl-L-methionine</keyword>
<name>A0A0A9WG81_LYGHE</name>
<evidence type="ECO:0000256" key="4">
    <source>
        <dbReference type="ARBA" id="ARBA00022691"/>
    </source>
</evidence>
<evidence type="ECO:0000256" key="2">
    <source>
        <dbReference type="ARBA" id="ARBA00022603"/>
    </source>
</evidence>
<evidence type="ECO:0000313" key="13">
    <source>
        <dbReference type="EMBL" id="JAG62877.1"/>
    </source>
</evidence>
<reference evidence="14" key="4">
    <citation type="journal article" date="2016" name="Gigascience">
        <title>De novo construction of an expanded transcriptome assembly for the western tarnished plant bug, Lygus hesperus.</title>
        <authorList>
            <person name="Tassone E.E."/>
            <person name="Geib S.M."/>
            <person name="Hall B."/>
            <person name="Fabrick J.A."/>
            <person name="Brent C.S."/>
            <person name="Hull J.J."/>
        </authorList>
    </citation>
    <scope>NUCLEOTIDE SEQUENCE</scope>
</reference>
<comment type="function">
    <text evidence="6">S-adenosyl-L-methionine-dependent protein-lysine N-methyltransferase that methylates elongation factor 1-alpha.</text>
</comment>